<feature type="signal peptide" evidence="2">
    <location>
        <begin position="1"/>
        <end position="20"/>
    </location>
</feature>
<keyword evidence="1" id="KW-0472">Membrane</keyword>
<sequence length="242" mass="28397">MNRFLFITFIFLLKLNTVMAAVHDSLSVKIDSSAVEQKSFSKDFSKKYSGSEYDYDSMEGEAENFIGRAISWFFNKMGEFFGFTLSPGMYQIIEILVYAILIIFATYIIVKLLVGDSASSFFSRKSAEMAPLNIEEEHIENIDLDAYINNALKEENYRLAIRYMYLKSLKMLSLNNIIHWHFEKTNNDYYREIEDGELKSNFKKISYLYDNIWYGEFALDKIGFQNARKDFERLNQKMKYAG</sequence>
<evidence type="ECO:0000256" key="1">
    <source>
        <dbReference type="SAM" id="Phobius"/>
    </source>
</evidence>
<gene>
    <name evidence="3" type="ORF">KIV10_09420</name>
</gene>
<dbReference type="Proteomes" id="UP001297092">
    <property type="component" value="Unassembled WGS sequence"/>
</dbReference>
<evidence type="ECO:0000313" key="4">
    <source>
        <dbReference type="Proteomes" id="UP001297092"/>
    </source>
</evidence>
<proteinExistence type="predicted"/>
<evidence type="ECO:0000313" key="3">
    <source>
        <dbReference type="EMBL" id="MBT0608400.1"/>
    </source>
</evidence>
<keyword evidence="1" id="KW-0812">Transmembrane</keyword>
<keyword evidence="4" id="KW-1185">Reference proteome</keyword>
<evidence type="ECO:0008006" key="5">
    <source>
        <dbReference type="Google" id="ProtNLM"/>
    </source>
</evidence>
<accession>A0ABS5S7J3</accession>
<feature type="transmembrane region" description="Helical" evidence="1">
    <location>
        <begin position="95"/>
        <end position="114"/>
    </location>
</feature>
<name>A0ABS5S7J3_9FLAO</name>
<organism evidence="3 4">
    <name type="scientific">Aequorivita echinoideorum</name>
    <dbReference type="NCBI Taxonomy" id="1549647"/>
    <lineage>
        <taxon>Bacteria</taxon>
        <taxon>Pseudomonadati</taxon>
        <taxon>Bacteroidota</taxon>
        <taxon>Flavobacteriia</taxon>
        <taxon>Flavobacteriales</taxon>
        <taxon>Flavobacteriaceae</taxon>
        <taxon>Aequorivita</taxon>
    </lineage>
</organism>
<dbReference type="EMBL" id="JAHCTB010000004">
    <property type="protein sequence ID" value="MBT0608400.1"/>
    <property type="molecule type" value="Genomic_DNA"/>
</dbReference>
<evidence type="ECO:0000256" key="2">
    <source>
        <dbReference type="SAM" id="SignalP"/>
    </source>
</evidence>
<comment type="caution">
    <text evidence="3">The sequence shown here is derived from an EMBL/GenBank/DDBJ whole genome shotgun (WGS) entry which is preliminary data.</text>
</comment>
<dbReference type="RefSeq" id="WP_214113272.1">
    <property type="nucleotide sequence ID" value="NZ_JAHCTB010000004.1"/>
</dbReference>
<keyword evidence="2" id="KW-0732">Signal</keyword>
<reference evidence="3 4" key="1">
    <citation type="submission" date="2021-05" db="EMBL/GenBank/DDBJ databases">
        <title>Aequorivita echinoideorum JCM 30378 genome.</title>
        <authorList>
            <person name="Zhang H."/>
            <person name="Li C."/>
        </authorList>
    </citation>
    <scope>NUCLEOTIDE SEQUENCE [LARGE SCALE GENOMIC DNA]</scope>
    <source>
        <strain evidence="3 4">JCM30378</strain>
    </source>
</reference>
<feature type="chain" id="PRO_5047016067" description="DUF4129 domain-containing protein" evidence="2">
    <location>
        <begin position="21"/>
        <end position="242"/>
    </location>
</feature>
<keyword evidence="1" id="KW-1133">Transmembrane helix</keyword>
<protein>
    <recommendedName>
        <fullName evidence="5">DUF4129 domain-containing protein</fullName>
    </recommendedName>
</protein>